<protein>
    <recommendedName>
        <fullName evidence="3">GNAT family N-acetyltransferase</fullName>
    </recommendedName>
</protein>
<accession>A0ABN3ABC5</accession>
<comment type="caution">
    <text evidence="1">The sequence shown here is derived from an EMBL/GenBank/DDBJ whole genome shotgun (WGS) entry which is preliminary data.</text>
</comment>
<keyword evidence="2" id="KW-1185">Reference proteome</keyword>
<evidence type="ECO:0000313" key="2">
    <source>
        <dbReference type="Proteomes" id="UP001422759"/>
    </source>
</evidence>
<organism evidence="1 2">
    <name type="scientific">Kitasatospora kazusensis</name>
    <dbReference type="NCBI Taxonomy" id="407974"/>
    <lineage>
        <taxon>Bacteria</taxon>
        <taxon>Bacillati</taxon>
        <taxon>Actinomycetota</taxon>
        <taxon>Actinomycetes</taxon>
        <taxon>Kitasatosporales</taxon>
        <taxon>Streptomycetaceae</taxon>
        <taxon>Kitasatospora</taxon>
    </lineage>
</organism>
<gene>
    <name evidence="1" type="ORF">GCM10009760_59060</name>
</gene>
<evidence type="ECO:0000313" key="1">
    <source>
        <dbReference type="EMBL" id="GAA2157176.1"/>
    </source>
</evidence>
<dbReference type="SUPFAM" id="SSF55729">
    <property type="entry name" value="Acyl-CoA N-acyltransferases (Nat)"/>
    <property type="match status" value="1"/>
</dbReference>
<sequence>MDDRLVISYSSRHFSGEDWTSRADRWTASFYENGPTEVFGSAVITRVVPGAVPNPLEALAEDPGVLDRIPRVIFAEDGGLAPVVAELRPTLLLLLESVEVSAEWRGKGVGMRLAVEALRRLAVPGALAVCYPAPVHPEHGPGEVCPYDSDDPEARRPDEEAVAKLRHGWETHGFSLLADGVYARRMEP</sequence>
<proteinExistence type="predicted"/>
<dbReference type="RefSeq" id="WP_344469191.1">
    <property type="nucleotide sequence ID" value="NZ_BAAANT010000057.1"/>
</dbReference>
<dbReference type="InterPro" id="IPR016181">
    <property type="entry name" value="Acyl_CoA_acyltransferase"/>
</dbReference>
<evidence type="ECO:0008006" key="3">
    <source>
        <dbReference type="Google" id="ProtNLM"/>
    </source>
</evidence>
<reference evidence="1 2" key="1">
    <citation type="journal article" date="2019" name="Int. J. Syst. Evol. Microbiol.">
        <title>The Global Catalogue of Microorganisms (GCM) 10K type strain sequencing project: providing services to taxonomists for standard genome sequencing and annotation.</title>
        <authorList>
            <consortium name="The Broad Institute Genomics Platform"/>
            <consortium name="The Broad Institute Genome Sequencing Center for Infectious Disease"/>
            <person name="Wu L."/>
            <person name="Ma J."/>
        </authorList>
    </citation>
    <scope>NUCLEOTIDE SEQUENCE [LARGE SCALE GENOMIC DNA]</scope>
    <source>
        <strain evidence="1 2">JCM 14560</strain>
    </source>
</reference>
<dbReference type="EMBL" id="BAAANT010000057">
    <property type="protein sequence ID" value="GAA2157176.1"/>
    <property type="molecule type" value="Genomic_DNA"/>
</dbReference>
<name>A0ABN3ABC5_9ACTN</name>
<dbReference type="Proteomes" id="UP001422759">
    <property type="component" value="Unassembled WGS sequence"/>
</dbReference>